<accession>A0A3Q2ICJ4</accession>
<evidence type="ECO:0000256" key="1">
    <source>
        <dbReference type="ARBA" id="ARBA00022723"/>
    </source>
</evidence>
<dbReference type="GeneTree" id="ENSGT01000000219065"/>
<name>A0A3Q2ICJ4_HORSE</name>
<reference evidence="6 7" key="1">
    <citation type="journal article" date="2009" name="Science">
        <title>Genome sequence, comparative analysis, and population genetics of the domestic horse.</title>
        <authorList>
            <consortium name="Broad Institute Genome Sequencing Platform"/>
            <consortium name="Broad Institute Whole Genome Assembly Team"/>
            <person name="Wade C.M."/>
            <person name="Giulotto E."/>
            <person name="Sigurdsson S."/>
            <person name="Zoli M."/>
            <person name="Gnerre S."/>
            <person name="Imsland F."/>
            <person name="Lear T.L."/>
            <person name="Adelson D.L."/>
            <person name="Bailey E."/>
            <person name="Bellone R.R."/>
            <person name="Bloecker H."/>
            <person name="Distl O."/>
            <person name="Edgar R.C."/>
            <person name="Garber M."/>
            <person name="Leeb T."/>
            <person name="Mauceli E."/>
            <person name="MacLeod J.N."/>
            <person name="Penedo M.C.T."/>
            <person name="Raison J.M."/>
            <person name="Sharpe T."/>
            <person name="Vogel J."/>
            <person name="Andersson L."/>
            <person name="Antczak D.F."/>
            <person name="Biagi T."/>
            <person name="Binns M.M."/>
            <person name="Chowdhary B.P."/>
            <person name="Coleman S.J."/>
            <person name="Della Valle G."/>
            <person name="Fryc S."/>
            <person name="Guerin G."/>
            <person name="Hasegawa T."/>
            <person name="Hill E.W."/>
            <person name="Jurka J."/>
            <person name="Kiialainen A."/>
            <person name="Lindgren G."/>
            <person name="Liu J."/>
            <person name="Magnani E."/>
            <person name="Mickelson J.R."/>
            <person name="Murray J."/>
            <person name="Nergadze S.G."/>
            <person name="Onofrio R."/>
            <person name="Pedroni S."/>
            <person name="Piras M.F."/>
            <person name="Raudsepp T."/>
            <person name="Rocchi M."/>
            <person name="Roeed K.H."/>
            <person name="Ryder O.A."/>
            <person name="Searle S."/>
            <person name="Skow L."/>
            <person name="Swinburne J.E."/>
            <person name="Syvaenen A.C."/>
            <person name="Tozaki T."/>
            <person name="Valberg S.J."/>
            <person name="Vaudin M."/>
            <person name="White J.R."/>
            <person name="Zody M.C."/>
            <person name="Lander E.S."/>
            <person name="Lindblad-Toh K."/>
        </authorList>
    </citation>
    <scope>NUCLEOTIDE SEQUENCE [LARGE SCALE GENOMIC DNA]</scope>
    <source>
        <strain evidence="6 7">Thoroughbred</strain>
    </source>
</reference>
<protein>
    <recommendedName>
        <fullName evidence="8">EF-hand calcium binding domain 14</fullName>
    </recommendedName>
</protein>
<evidence type="ECO:0000256" key="2">
    <source>
        <dbReference type="ARBA" id="ARBA00022837"/>
    </source>
</evidence>
<dbReference type="Proteomes" id="UP000002281">
    <property type="component" value="Chromosome 2"/>
</dbReference>
<evidence type="ECO:0008006" key="8">
    <source>
        <dbReference type="Google" id="ProtNLM"/>
    </source>
</evidence>
<feature type="compositionally biased region" description="Polar residues" evidence="4">
    <location>
        <begin position="136"/>
        <end position="151"/>
    </location>
</feature>
<evidence type="ECO:0000313" key="7">
    <source>
        <dbReference type="Proteomes" id="UP000002281"/>
    </source>
</evidence>
<dbReference type="InterPro" id="IPR018247">
    <property type="entry name" value="EF_Hand_1_Ca_BS"/>
</dbReference>
<dbReference type="PROSITE" id="PS00018">
    <property type="entry name" value="EF_HAND_1"/>
    <property type="match status" value="1"/>
</dbReference>
<feature type="coiled-coil region" evidence="3">
    <location>
        <begin position="174"/>
        <end position="212"/>
    </location>
</feature>
<proteinExistence type="predicted"/>
<keyword evidence="2" id="KW-0106">Calcium</keyword>
<keyword evidence="7" id="KW-1185">Reference proteome</keyword>
<dbReference type="Ensembl" id="ENSECAT00000035426.2">
    <property type="protein sequence ID" value="ENSECAP00000045409.2"/>
    <property type="gene ID" value="ENSECAG00000031729.2"/>
</dbReference>
<keyword evidence="1" id="KW-0479">Metal-binding</keyword>
<dbReference type="Bgee" id="ENSECAG00000031729">
    <property type="expression patterns" value="Expressed in brainstem and 7 other cell types or tissues"/>
</dbReference>
<dbReference type="GO" id="GO:0046872">
    <property type="term" value="F:metal ion binding"/>
    <property type="evidence" value="ECO:0007669"/>
    <property type="project" value="UniProtKB-KW"/>
</dbReference>
<sequence length="356" mass="40602">MKMMEADKQEKYILLNNDSDLEEFDKSKVSSRRQTQKGKLLSRSHKTKKFSSWDQPQRLCHTFFVLLILISQITLSFFVLKIQQDLSTLKKKGASAQMKASFNIASEQTDVETINSRKEQAESEFKDLTQQRIASTETIISRNTEEQSTSAEKNETGIPKEKSQQLQNPVGSKLNALEKRLENVTTTLNNLQNRLEEDLDSVFLQLSQLKDNLYVLENTLNITRMGHLNSYIAPTQPFQEKGKKFSTPGLPYVTSSQNYDISVVPEPASQDLKDIVDSEILEEKPKTIISFIKNLTDLQVFFYGADNDANGYLTYNEIASLLGGETPEQEQLELFDADNNEMFSYLELMRAFGLTE</sequence>
<dbReference type="InterPro" id="IPR011992">
    <property type="entry name" value="EF-hand-dom_pair"/>
</dbReference>
<keyword evidence="5" id="KW-0812">Transmembrane</keyword>
<keyword evidence="5" id="KW-0472">Membrane</keyword>
<keyword evidence="5" id="KW-1133">Transmembrane helix</keyword>
<keyword evidence="3" id="KW-0175">Coiled coil</keyword>
<feature type="coiled-coil region" evidence="3">
    <location>
        <begin position="104"/>
        <end position="131"/>
    </location>
</feature>
<feature type="compositionally biased region" description="Basic and acidic residues" evidence="4">
    <location>
        <begin position="152"/>
        <end position="163"/>
    </location>
</feature>
<evidence type="ECO:0000313" key="6">
    <source>
        <dbReference type="Ensembl" id="ENSECAP00000045409.2"/>
    </source>
</evidence>
<evidence type="ECO:0000256" key="3">
    <source>
        <dbReference type="SAM" id="Coils"/>
    </source>
</evidence>
<reference evidence="6" key="2">
    <citation type="submission" date="2025-08" db="UniProtKB">
        <authorList>
            <consortium name="Ensembl"/>
        </authorList>
    </citation>
    <scope>IDENTIFICATION</scope>
    <source>
        <strain evidence="6">Thoroughbred</strain>
    </source>
</reference>
<evidence type="ECO:0000256" key="5">
    <source>
        <dbReference type="SAM" id="Phobius"/>
    </source>
</evidence>
<dbReference type="SUPFAM" id="SSF47473">
    <property type="entry name" value="EF-hand"/>
    <property type="match status" value="1"/>
</dbReference>
<feature type="transmembrane region" description="Helical" evidence="5">
    <location>
        <begin position="59"/>
        <end position="80"/>
    </location>
</feature>
<evidence type="ECO:0000256" key="4">
    <source>
        <dbReference type="SAM" id="MobiDB-lite"/>
    </source>
</evidence>
<feature type="region of interest" description="Disordered" evidence="4">
    <location>
        <begin position="136"/>
        <end position="169"/>
    </location>
</feature>
<dbReference type="AlphaFoldDB" id="A0A3Q2ICJ4"/>
<reference evidence="6" key="3">
    <citation type="submission" date="2025-09" db="UniProtKB">
        <authorList>
            <consortium name="Ensembl"/>
        </authorList>
    </citation>
    <scope>IDENTIFICATION</scope>
    <source>
        <strain evidence="6">Thoroughbred</strain>
    </source>
</reference>
<organism evidence="6 7">
    <name type="scientific">Equus caballus</name>
    <name type="common">Horse</name>
    <dbReference type="NCBI Taxonomy" id="9796"/>
    <lineage>
        <taxon>Eukaryota</taxon>
        <taxon>Metazoa</taxon>
        <taxon>Chordata</taxon>
        <taxon>Craniata</taxon>
        <taxon>Vertebrata</taxon>
        <taxon>Euteleostomi</taxon>
        <taxon>Mammalia</taxon>
        <taxon>Eutheria</taxon>
        <taxon>Laurasiatheria</taxon>
        <taxon>Perissodactyla</taxon>
        <taxon>Equidae</taxon>
        <taxon>Equus</taxon>
    </lineage>
</organism>